<name>A0A918PCL3_9ACTN</name>
<dbReference type="Proteomes" id="UP000622166">
    <property type="component" value="Unassembled WGS sequence"/>
</dbReference>
<evidence type="ECO:0000313" key="2">
    <source>
        <dbReference type="Proteomes" id="UP000622166"/>
    </source>
</evidence>
<reference evidence="1" key="1">
    <citation type="journal article" date="2014" name="Int. J. Syst. Evol. Microbiol.">
        <title>Complete genome sequence of Corynebacterium casei LMG S-19264T (=DSM 44701T), isolated from a smear-ripened cheese.</title>
        <authorList>
            <consortium name="US DOE Joint Genome Institute (JGI-PGF)"/>
            <person name="Walter F."/>
            <person name="Albersmeier A."/>
            <person name="Kalinowski J."/>
            <person name="Ruckert C."/>
        </authorList>
    </citation>
    <scope>NUCLEOTIDE SEQUENCE</scope>
    <source>
        <strain evidence="1">JCM 4815</strain>
    </source>
</reference>
<evidence type="ECO:0000313" key="1">
    <source>
        <dbReference type="EMBL" id="GGY98176.1"/>
    </source>
</evidence>
<reference evidence="1" key="2">
    <citation type="submission" date="2020-09" db="EMBL/GenBank/DDBJ databases">
        <authorList>
            <person name="Sun Q."/>
            <person name="Ohkuma M."/>
        </authorList>
    </citation>
    <scope>NUCLEOTIDE SEQUENCE</scope>
    <source>
        <strain evidence="1">JCM 4815</strain>
    </source>
</reference>
<organism evidence="1 2">
    <name type="scientific">Streptomyces poonensis</name>
    <dbReference type="NCBI Taxonomy" id="68255"/>
    <lineage>
        <taxon>Bacteria</taxon>
        <taxon>Bacillati</taxon>
        <taxon>Actinomycetota</taxon>
        <taxon>Actinomycetes</taxon>
        <taxon>Kitasatosporales</taxon>
        <taxon>Streptomycetaceae</taxon>
        <taxon>Streptomyces</taxon>
    </lineage>
</organism>
<comment type="caution">
    <text evidence="1">The sequence shown here is derived from an EMBL/GenBank/DDBJ whole genome shotgun (WGS) entry which is preliminary data.</text>
</comment>
<dbReference type="EMBL" id="BMVW01000002">
    <property type="protein sequence ID" value="GGY98176.1"/>
    <property type="molecule type" value="Genomic_DNA"/>
</dbReference>
<keyword evidence="2" id="KW-1185">Reference proteome</keyword>
<gene>
    <name evidence="1" type="ORF">GCM10010365_15920</name>
</gene>
<proteinExistence type="predicted"/>
<accession>A0A918PCL3</accession>
<dbReference type="AlphaFoldDB" id="A0A918PCL3"/>
<dbReference type="RefSeq" id="WP_189856719.1">
    <property type="nucleotide sequence ID" value="NZ_BMVW01000002.1"/>
</dbReference>
<protein>
    <submittedName>
        <fullName evidence="1">Uncharacterized protein</fullName>
    </submittedName>
</protein>
<sequence>MSDEADSVLGRLTVRERLRWGGARFGRRAGALILQIEGDDGSWPLRWIDGCRGVLPVGVTDAVVQGMDEEQEVVALLRAMTDGCGYEGRPPYALPIVFPRFAAARTALYVWRPEDGHNQHEQLNDLMRTVKEAIARAKRLTLPTAREHLTAALQGPFVAGLFNGLVGAVLDVAHVVRFPHRRAMRWFRTVRFPNARTDAMTCHALREGRTQWTPEQKQELLVEALLADVEAHYGFWRRLNRVRRPVFLVPDVDTHPARRVVRDRLLAAYDGRSRELHAYPVVITTCRPDAATPMRGARPAVPPDRLANEIPARFRERERVARLRVVDADVPMPSRVVRLALRPASVQQPVVPGSRS</sequence>